<proteinExistence type="predicted"/>
<dbReference type="EMBL" id="HG742580">
    <property type="protein sequence ID" value="CDP21344.1"/>
    <property type="molecule type" value="Genomic_DNA"/>
</dbReference>
<organism evidence="2 3">
    <name type="scientific">Coffea canephora</name>
    <name type="common">Robusta coffee</name>
    <dbReference type="NCBI Taxonomy" id="49390"/>
    <lineage>
        <taxon>Eukaryota</taxon>
        <taxon>Viridiplantae</taxon>
        <taxon>Streptophyta</taxon>
        <taxon>Embryophyta</taxon>
        <taxon>Tracheophyta</taxon>
        <taxon>Spermatophyta</taxon>
        <taxon>Magnoliopsida</taxon>
        <taxon>eudicotyledons</taxon>
        <taxon>Gunneridae</taxon>
        <taxon>Pentapetalae</taxon>
        <taxon>asterids</taxon>
        <taxon>lamiids</taxon>
        <taxon>Gentianales</taxon>
        <taxon>Rubiaceae</taxon>
        <taxon>Ixoroideae</taxon>
        <taxon>Gardenieae complex</taxon>
        <taxon>Bertiereae - Coffeeae clade</taxon>
        <taxon>Coffeeae</taxon>
        <taxon>Coffea</taxon>
    </lineage>
</organism>
<keyword evidence="3" id="KW-1185">Reference proteome</keyword>
<feature type="signal peptide" evidence="1">
    <location>
        <begin position="1"/>
        <end position="26"/>
    </location>
</feature>
<dbReference type="STRING" id="49390.A0A068VL73"/>
<reference evidence="3" key="1">
    <citation type="journal article" date="2014" name="Science">
        <title>The coffee genome provides insight into the convergent evolution of caffeine biosynthesis.</title>
        <authorList>
            <person name="Denoeud F."/>
            <person name="Carretero-Paulet L."/>
            <person name="Dereeper A."/>
            <person name="Droc G."/>
            <person name="Guyot R."/>
            <person name="Pietrella M."/>
            <person name="Zheng C."/>
            <person name="Alberti A."/>
            <person name="Anthony F."/>
            <person name="Aprea G."/>
            <person name="Aury J.M."/>
            <person name="Bento P."/>
            <person name="Bernard M."/>
            <person name="Bocs S."/>
            <person name="Campa C."/>
            <person name="Cenci A."/>
            <person name="Combes M.C."/>
            <person name="Crouzillat D."/>
            <person name="Da Silva C."/>
            <person name="Daddiego L."/>
            <person name="De Bellis F."/>
            <person name="Dussert S."/>
            <person name="Garsmeur O."/>
            <person name="Gayraud T."/>
            <person name="Guignon V."/>
            <person name="Jahn K."/>
            <person name="Jamilloux V."/>
            <person name="Joet T."/>
            <person name="Labadie K."/>
            <person name="Lan T."/>
            <person name="Leclercq J."/>
            <person name="Lepelley M."/>
            <person name="Leroy T."/>
            <person name="Li L.T."/>
            <person name="Librado P."/>
            <person name="Lopez L."/>
            <person name="Munoz A."/>
            <person name="Noel B."/>
            <person name="Pallavicini A."/>
            <person name="Perrotta G."/>
            <person name="Poncet V."/>
            <person name="Pot D."/>
            <person name="Priyono X."/>
            <person name="Rigoreau M."/>
            <person name="Rouard M."/>
            <person name="Rozas J."/>
            <person name="Tranchant-Dubreuil C."/>
            <person name="VanBuren R."/>
            <person name="Zhang Q."/>
            <person name="Andrade A.C."/>
            <person name="Argout X."/>
            <person name="Bertrand B."/>
            <person name="de Kochko A."/>
            <person name="Graziosi G."/>
            <person name="Henry R.J."/>
            <person name="Jayarama X."/>
            <person name="Ming R."/>
            <person name="Nagai C."/>
            <person name="Rounsley S."/>
            <person name="Sankoff D."/>
            <person name="Giuliano G."/>
            <person name="Albert V.A."/>
            <person name="Wincker P."/>
            <person name="Lashermes P."/>
        </authorList>
    </citation>
    <scope>NUCLEOTIDE SEQUENCE [LARGE SCALE GENOMIC DNA]</scope>
    <source>
        <strain evidence="3">cv. DH200-94</strain>
    </source>
</reference>
<keyword evidence="1" id="KW-0732">Signal</keyword>
<name>A0A068VL73_COFCA</name>
<evidence type="ECO:0000313" key="3">
    <source>
        <dbReference type="Proteomes" id="UP000295252"/>
    </source>
</evidence>
<dbReference type="Gramene" id="CDP21344">
    <property type="protein sequence ID" value="CDP21344"/>
    <property type="gene ID" value="GSCOC_T00002565001"/>
</dbReference>
<dbReference type="InParanoid" id="A0A068VL73"/>
<dbReference type="Gene3D" id="3.90.25.10">
    <property type="entry name" value="UDP-galactose 4-epimerase, domain 1"/>
    <property type="match status" value="1"/>
</dbReference>
<gene>
    <name evidence="2" type="ORF">GSCOC_T00002565001</name>
</gene>
<sequence length="75" mass="8765">LTQVINYHWTSFFLFTFSSGAGLDYAEQVGLTHYYHVCYEGCLTNFEIGDEGEEASKLYPEVKYTKIEDYLKQYV</sequence>
<dbReference type="Proteomes" id="UP000295252">
    <property type="component" value="Unassembled WGS sequence"/>
</dbReference>
<dbReference type="AlphaFoldDB" id="A0A068VL73"/>
<accession>A0A068VL73</accession>
<feature type="non-terminal residue" evidence="2">
    <location>
        <position position="1"/>
    </location>
</feature>
<feature type="chain" id="PRO_5001659002" evidence="1">
    <location>
        <begin position="27"/>
        <end position="75"/>
    </location>
</feature>
<dbReference type="Gene3D" id="3.40.50.720">
    <property type="entry name" value="NAD(P)-binding Rossmann-like Domain"/>
    <property type="match status" value="1"/>
</dbReference>
<dbReference type="PhylomeDB" id="A0A068VL73"/>
<evidence type="ECO:0000313" key="2">
    <source>
        <dbReference type="EMBL" id="CDP21344.1"/>
    </source>
</evidence>
<evidence type="ECO:0000256" key="1">
    <source>
        <dbReference type="SAM" id="SignalP"/>
    </source>
</evidence>
<protein>
    <submittedName>
        <fullName evidence="2">DH200=94 genomic scaffold, scaffold_3496</fullName>
    </submittedName>
</protein>
<dbReference type="OrthoDB" id="419598at2759"/>